<organism evidence="3 4">
    <name type="scientific">Deinococcus metalli</name>
    <dbReference type="NCBI Taxonomy" id="1141878"/>
    <lineage>
        <taxon>Bacteria</taxon>
        <taxon>Thermotogati</taxon>
        <taxon>Deinococcota</taxon>
        <taxon>Deinococci</taxon>
        <taxon>Deinococcales</taxon>
        <taxon>Deinococcaceae</taxon>
        <taxon>Deinococcus</taxon>
    </lineage>
</organism>
<protein>
    <submittedName>
        <fullName evidence="3">Uncharacterized protein</fullName>
    </submittedName>
</protein>
<feature type="chain" id="PRO_5031205712" evidence="1">
    <location>
        <begin position="23"/>
        <end position="147"/>
    </location>
</feature>
<evidence type="ECO:0000313" key="4">
    <source>
        <dbReference type="Proteomes" id="UP000539473"/>
    </source>
</evidence>
<evidence type="ECO:0000313" key="2">
    <source>
        <dbReference type="EMBL" id="GHF65591.1"/>
    </source>
</evidence>
<keyword evidence="5" id="KW-1185">Reference proteome</keyword>
<reference evidence="2" key="1">
    <citation type="journal article" date="2014" name="Int. J. Syst. Evol. Microbiol.">
        <title>Complete genome of a new Firmicutes species belonging to the dominant human colonic microbiota ('Ruminococcus bicirculans') reveals two chromosomes and a selective capacity to utilize plant glucans.</title>
        <authorList>
            <consortium name="NISC Comparative Sequencing Program"/>
            <person name="Wegmann U."/>
            <person name="Louis P."/>
            <person name="Goesmann A."/>
            <person name="Henrissat B."/>
            <person name="Duncan S.H."/>
            <person name="Flint H.J."/>
        </authorList>
    </citation>
    <scope>NUCLEOTIDE SEQUENCE</scope>
    <source>
        <strain evidence="2">CGMCC 1.18437</strain>
    </source>
</reference>
<reference evidence="3 4" key="3">
    <citation type="submission" date="2020-08" db="EMBL/GenBank/DDBJ databases">
        <title>Genomic Encyclopedia of Type Strains, Phase IV (KMG-IV): sequencing the most valuable type-strain genomes for metagenomic binning, comparative biology and taxonomic classification.</title>
        <authorList>
            <person name="Goeker M."/>
        </authorList>
    </citation>
    <scope>NUCLEOTIDE SEQUENCE [LARGE SCALE GENOMIC DNA]</scope>
    <source>
        <strain evidence="3 4">DSM 27521</strain>
    </source>
</reference>
<accession>A0A7W8NTK7</accession>
<evidence type="ECO:0000313" key="5">
    <source>
        <dbReference type="Proteomes" id="UP000619376"/>
    </source>
</evidence>
<name>A0A7W8NTK7_9DEIO</name>
<evidence type="ECO:0000313" key="3">
    <source>
        <dbReference type="EMBL" id="MBB5379233.1"/>
    </source>
</evidence>
<dbReference type="Proteomes" id="UP000539473">
    <property type="component" value="Unassembled WGS sequence"/>
</dbReference>
<evidence type="ECO:0000256" key="1">
    <source>
        <dbReference type="SAM" id="SignalP"/>
    </source>
</evidence>
<reference evidence="2" key="4">
    <citation type="submission" date="2024-05" db="EMBL/GenBank/DDBJ databases">
        <authorList>
            <person name="Sun Q."/>
            <person name="Zhou Y."/>
        </authorList>
    </citation>
    <scope>NUCLEOTIDE SEQUENCE</scope>
    <source>
        <strain evidence="2">CGMCC 1.18437</strain>
    </source>
</reference>
<feature type="signal peptide" evidence="1">
    <location>
        <begin position="1"/>
        <end position="22"/>
    </location>
</feature>
<dbReference type="EMBL" id="JACHFK010000024">
    <property type="protein sequence ID" value="MBB5379233.1"/>
    <property type="molecule type" value="Genomic_DNA"/>
</dbReference>
<comment type="caution">
    <text evidence="3">The sequence shown here is derived from an EMBL/GenBank/DDBJ whole genome shotgun (WGS) entry which is preliminary data.</text>
</comment>
<gene>
    <name evidence="2" type="ORF">GCM10017781_46640</name>
    <name evidence="3" type="ORF">HNQ07_004748</name>
</gene>
<reference evidence="5" key="2">
    <citation type="journal article" date="2019" name="Int. J. Syst. Evol. Microbiol.">
        <title>The Global Catalogue of Microorganisms (GCM) 10K type strain sequencing project: providing services to taxonomists for standard genome sequencing and annotation.</title>
        <authorList>
            <consortium name="The Broad Institute Genomics Platform"/>
            <consortium name="The Broad Institute Genome Sequencing Center for Infectious Disease"/>
            <person name="Wu L."/>
            <person name="Ma J."/>
        </authorList>
    </citation>
    <scope>NUCLEOTIDE SEQUENCE [LARGE SCALE GENOMIC DNA]</scope>
    <source>
        <strain evidence="5">CGMCC 1.18437</strain>
    </source>
</reference>
<keyword evidence="1" id="KW-0732">Signal</keyword>
<proteinExistence type="predicted"/>
<dbReference type="RefSeq" id="WP_184116376.1">
    <property type="nucleotide sequence ID" value="NZ_BNAJ01000024.1"/>
</dbReference>
<dbReference type="Proteomes" id="UP000619376">
    <property type="component" value="Unassembled WGS sequence"/>
</dbReference>
<dbReference type="EMBL" id="BNAJ01000024">
    <property type="protein sequence ID" value="GHF65591.1"/>
    <property type="molecule type" value="Genomic_DNA"/>
</dbReference>
<sequence length="147" mass="15943">MNRTTLVYLTLTAALTVSTARGQSMSHTESMSMSGVPMLHFTTTAGMNMMMDKGGDLMITAAPGMGKYTYTMSGHLATLTFASRDAKGLFAYYDKAIRAEGWKEDMSMAMGMMGAGQYGERYLMGKHTLDLSSVTTGTKTTVTFKVH</sequence>
<dbReference type="AlphaFoldDB" id="A0A7W8NTK7"/>